<dbReference type="Gene3D" id="3.10.290.10">
    <property type="entry name" value="RNA-binding S4 domain"/>
    <property type="match status" value="1"/>
</dbReference>
<evidence type="ECO:0000313" key="2">
    <source>
        <dbReference type="EMBL" id="MFC7440173.1"/>
    </source>
</evidence>
<protein>
    <submittedName>
        <fullName evidence="2">S4 domain-containing protein YaaA</fullName>
    </submittedName>
</protein>
<dbReference type="CDD" id="cd00165">
    <property type="entry name" value="S4"/>
    <property type="match status" value="1"/>
</dbReference>
<reference evidence="3" key="1">
    <citation type="journal article" date="2019" name="Int. J. Syst. Evol. Microbiol.">
        <title>The Global Catalogue of Microorganisms (GCM) 10K type strain sequencing project: providing services to taxonomists for standard genome sequencing and annotation.</title>
        <authorList>
            <consortium name="The Broad Institute Genomics Platform"/>
            <consortium name="The Broad Institute Genome Sequencing Center for Infectious Disease"/>
            <person name="Wu L."/>
            <person name="Ma J."/>
        </authorList>
    </citation>
    <scope>NUCLEOTIDE SEQUENCE [LARGE SCALE GENOMIC DNA]</scope>
    <source>
        <strain evidence="3">CGMCC 1.12942</strain>
    </source>
</reference>
<dbReference type="InterPro" id="IPR014330">
    <property type="entry name" value="RNA-bd_S4-rel_YaaA"/>
</dbReference>
<dbReference type="NCBIfam" id="TIGR02988">
    <property type="entry name" value="YaaA_near_RecF"/>
    <property type="match status" value="1"/>
</dbReference>
<comment type="caution">
    <text evidence="2">The sequence shown here is derived from an EMBL/GenBank/DDBJ whole genome shotgun (WGS) entry which is preliminary data.</text>
</comment>
<dbReference type="SUPFAM" id="SSF55174">
    <property type="entry name" value="Alpha-L RNA-binding motif"/>
    <property type="match status" value="1"/>
</dbReference>
<dbReference type="Proteomes" id="UP001596500">
    <property type="component" value="Unassembled WGS sequence"/>
</dbReference>
<dbReference type="Pfam" id="PF13275">
    <property type="entry name" value="S4_2"/>
    <property type="match status" value="1"/>
</dbReference>
<keyword evidence="3" id="KW-1185">Reference proteome</keyword>
<gene>
    <name evidence="2" type="primary">yaaA</name>
    <name evidence="2" type="ORF">ACFQNG_03205</name>
</gene>
<dbReference type="EMBL" id="JBHTBW010000006">
    <property type="protein sequence ID" value="MFC7440173.1"/>
    <property type="molecule type" value="Genomic_DNA"/>
</dbReference>
<dbReference type="PROSITE" id="PS50889">
    <property type="entry name" value="S4"/>
    <property type="match status" value="1"/>
</dbReference>
<sequence length="71" mass="8061">MKKFHIEGPYITLGQLLKMLDVIDSGGQAKHFLMDVEVKVNDEVETRRGRKVYPQDIVEIDGFGSVQVVQD</sequence>
<proteinExistence type="predicted"/>
<dbReference type="RefSeq" id="WP_379863389.1">
    <property type="nucleotide sequence ID" value="NZ_JBHTBW010000006.1"/>
</dbReference>
<keyword evidence="1" id="KW-0694">RNA-binding</keyword>
<dbReference type="InterPro" id="IPR036986">
    <property type="entry name" value="S4_RNA-bd_sf"/>
</dbReference>
<organism evidence="2 3">
    <name type="scientific">Laceyella putida</name>
    <dbReference type="NCBI Taxonomy" id="110101"/>
    <lineage>
        <taxon>Bacteria</taxon>
        <taxon>Bacillati</taxon>
        <taxon>Bacillota</taxon>
        <taxon>Bacilli</taxon>
        <taxon>Bacillales</taxon>
        <taxon>Thermoactinomycetaceae</taxon>
        <taxon>Laceyella</taxon>
    </lineage>
</organism>
<name>A0ABW2RGR5_9BACL</name>
<evidence type="ECO:0000313" key="3">
    <source>
        <dbReference type="Proteomes" id="UP001596500"/>
    </source>
</evidence>
<evidence type="ECO:0000256" key="1">
    <source>
        <dbReference type="PROSITE-ProRule" id="PRU00182"/>
    </source>
</evidence>
<accession>A0ABW2RGR5</accession>